<evidence type="ECO:0000259" key="3">
    <source>
        <dbReference type="Pfam" id="PF10646"/>
    </source>
</evidence>
<dbReference type="InterPro" id="IPR019606">
    <property type="entry name" value="GerMN"/>
</dbReference>
<feature type="signal peptide" evidence="2">
    <location>
        <begin position="1"/>
        <end position="22"/>
    </location>
</feature>
<feature type="compositionally biased region" description="Low complexity" evidence="1">
    <location>
        <begin position="55"/>
        <end position="65"/>
    </location>
</feature>
<evidence type="ECO:0000256" key="2">
    <source>
        <dbReference type="SAM" id="SignalP"/>
    </source>
</evidence>
<feature type="compositionally biased region" description="Basic and acidic residues" evidence="1">
    <location>
        <begin position="24"/>
        <end position="53"/>
    </location>
</feature>
<gene>
    <name evidence="4" type="ORF">SAMN02745243_02325</name>
</gene>
<feature type="chain" id="PRO_5013019959" evidence="2">
    <location>
        <begin position="23"/>
        <end position="207"/>
    </location>
</feature>
<evidence type="ECO:0000313" key="4">
    <source>
        <dbReference type="EMBL" id="SHK15666.1"/>
    </source>
</evidence>
<dbReference type="AlphaFoldDB" id="A0A1M6Q6D9"/>
<feature type="domain" description="GerMN" evidence="3">
    <location>
        <begin position="85"/>
        <end position="188"/>
    </location>
</feature>
<dbReference type="EMBL" id="FQZY01000032">
    <property type="protein sequence ID" value="SHK15666.1"/>
    <property type="molecule type" value="Genomic_DNA"/>
</dbReference>
<protein>
    <submittedName>
        <fullName evidence="4">Sporulation and spore germination</fullName>
    </submittedName>
</protein>
<proteinExistence type="predicted"/>
<sequence>MRQKLGVLLVVTALIVGMAACGQESKEVKEKTSENQEETTAQKEETTKQKEDEQPPATEENAAQTEEQEPATEQEPSAGETTKITVYYSNQDATDFEKADVDIAELSPEAVLSELIGKGALPADVSVNKFEETVVDGKKSIELDLSGKYATYITGQGTAGEWISIGSICNTFLKAYGCERIHITVDGGMLKTGHAEYPGYLSEFVPS</sequence>
<dbReference type="Pfam" id="PF10646">
    <property type="entry name" value="Germane"/>
    <property type="match status" value="1"/>
</dbReference>
<dbReference type="RefSeq" id="WP_073110578.1">
    <property type="nucleotide sequence ID" value="NZ_FQZY01000032.1"/>
</dbReference>
<feature type="region of interest" description="Disordered" evidence="1">
    <location>
        <begin position="22"/>
        <end position="82"/>
    </location>
</feature>
<dbReference type="STRING" id="1121950.SAMN02745243_02325"/>
<evidence type="ECO:0000313" key="5">
    <source>
        <dbReference type="Proteomes" id="UP000184301"/>
    </source>
</evidence>
<dbReference type="OrthoDB" id="1976337at2"/>
<dbReference type="PROSITE" id="PS51257">
    <property type="entry name" value="PROKAR_LIPOPROTEIN"/>
    <property type="match status" value="1"/>
</dbReference>
<keyword evidence="5" id="KW-1185">Reference proteome</keyword>
<name>A0A1M6Q6D9_9FIRM</name>
<evidence type="ECO:0000256" key="1">
    <source>
        <dbReference type="SAM" id="MobiDB-lite"/>
    </source>
</evidence>
<reference evidence="4 5" key="1">
    <citation type="submission" date="2016-11" db="EMBL/GenBank/DDBJ databases">
        <authorList>
            <person name="Jaros S."/>
            <person name="Januszkiewicz K."/>
            <person name="Wedrychowicz H."/>
        </authorList>
    </citation>
    <scope>NUCLEOTIDE SEQUENCE [LARGE SCALE GENOMIC DNA]</scope>
    <source>
        <strain evidence="4 5">DSM 15480</strain>
    </source>
</reference>
<dbReference type="Proteomes" id="UP000184301">
    <property type="component" value="Unassembled WGS sequence"/>
</dbReference>
<accession>A0A1M6Q6D9</accession>
<organism evidence="4 5">
    <name type="scientific">Hespellia stercorisuis DSM 15480</name>
    <dbReference type="NCBI Taxonomy" id="1121950"/>
    <lineage>
        <taxon>Bacteria</taxon>
        <taxon>Bacillati</taxon>
        <taxon>Bacillota</taxon>
        <taxon>Clostridia</taxon>
        <taxon>Lachnospirales</taxon>
        <taxon>Lachnospiraceae</taxon>
        <taxon>Hespellia</taxon>
    </lineage>
</organism>
<keyword evidence="2" id="KW-0732">Signal</keyword>